<gene>
    <name evidence="3" type="ORF">ACFP3V_28355</name>
</gene>
<proteinExistence type="predicted"/>
<dbReference type="Pfam" id="PF03779">
    <property type="entry name" value="SPW"/>
    <property type="match status" value="1"/>
</dbReference>
<accession>A0ABW1GCF7</accession>
<dbReference type="InterPro" id="IPR005530">
    <property type="entry name" value="SPW"/>
</dbReference>
<name>A0ABW1GCF7_9ACTN</name>
<dbReference type="RefSeq" id="WP_380589476.1">
    <property type="nucleotide sequence ID" value="NZ_JBHSQJ010000147.1"/>
</dbReference>
<evidence type="ECO:0000313" key="3">
    <source>
        <dbReference type="EMBL" id="MFC5911106.1"/>
    </source>
</evidence>
<evidence type="ECO:0000313" key="4">
    <source>
        <dbReference type="Proteomes" id="UP001596174"/>
    </source>
</evidence>
<organism evidence="3 4">
    <name type="scientific">Streptacidiphilus monticola</name>
    <dbReference type="NCBI Taxonomy" id="2161674"/>
    <lineage>
        <taxon>Bacteria</taxon>
        <taxon>Bacillati</taxon>
        <taxon>Actinomycetota</taxon>
        <taxon>Actinomycetes</taxon>
        <taxon>Kitasatosporales</taxon>
        <taxon>Streptomycetaceae</taxon>
        <taxon>Streptacidiphilus</taxon>
    </lineage>
</organism>
<feature type="domain" description="SPW repeat-containing integral membrane" evidence="2">
    <location>
        <begin position="29"/>
        <end position="128"/>
    </location>
</feature>
<feature type="transmembrane region" description="Helical" evidence="1">
    <location>
        <begin position="113"/>
        <end position="134"/>
    </location>
</feature>
<feature type="transmembrane region" description="Helical" evidence="1">
    <location>
        <begin position="51"/>
        <end position="69"/>
    </location>
</feature>
<protein>
    <submittedName>
        <fullName evidence="3">SPW repeat protein</fullName>
    </submittedName>
</protein>
<keyword evidence="1" id="KW-0472">Membrane</keyword>
<keyword evidence="4" id="KW-1185">Reference proteome</keyword>
<feature type="transmembrane region" description="Helical" evidence="1">
    <location>
        <begin position="81"/>
        <end position="101"/>
    </location>
</feature>
<dbReference type="Proteomes" id="UP001596174">
    <property type="component" value="Unassembled WGS sequence"/>
</dbReference>
<feature type="transmembrane region" description="Helical" evidence="1">
    <location>
        <begin position="25"/>
        <end position="45"/>
    </location>
</feature>
<keyword evidence="1" id="KW-0812">Transmembrane</keyword>
<dbReference type="EMBL" id="JBHSQJ010000147">
    <property type="protein sequence ID" value="MFC5911106.1"/>
    <property type="molecule type" value="Genomic_DNA"/>
</dbReference>
<sequence>MSVATSPRVTTATRVRSNRWAERRAGIGGILMLVGLWLFTTIWALNYPQTAQAQSAHLNEIMVGIVVLWNGLARLVQEPTVISDVILMVAGAWLIAAPFAVGYTRNSEASSAMWADIVTGAVILALGLFSFLGLRAGKAGAAETATA</sequence>
<reference evidence="4" key="1">
    <citation type="journal article" date="2019" name="Int. J. Syst. Evol. Microbiol.">
        <title>The Global Catalogue of Microorganisms (GCM) 10K type strain sequencing project: providing services to taxonomists for standard genome sequencing and annotation.</title>
        <authorList>
            <consortium name="The Broad Institute Genomics Platform"/>
            <consortium name="The Broad Institute Genome Sequencing Center for Infectious Disease"/>
            <person name="Wu L."/>
            <person name="Ma J."/>
        </authorList>
    </citation>
    <scope>NUCLEOTIDE SEQUENCE [LARGE SCALE GENOMIC DNA]</scope>
    <source>
        <strain evidence="4">JCM 4816</strain>
    </source>
</reference>
<evidence type="ECO:0000259" key="2">
    <source>
        <dbReference type="Pfam" id="PF03779"/>
    </source>
</evidence>
<evidence type="ECO:0000256" key="1">
    <source>
        <dbReference type="SAM" id="Phobius"/>
    </source>
</evidence>
<keyword evidence="1" id="KW-1133">Transmembrane helix</keyword>
<comment type="caution">
    <text evidence="3">The sequence shown here is derived from an EMBL/GenBank/DDBJ whole genome shotgun (WGS) entry which is preliminary data.</text>
</comment>